<accession>Q7RGR9</accession>
<sequence length="29" mass="3299">PFHINGNAPLGVHIFNFISKLSIRNDTYI</sequence>
<dbReference type="PaxDb" id="73239-Q7RGR9"/>
<protein>
    <submittedName>
        <fullName evidence="1">Uncharacterized protein</fullName>
    </submittedName>
</protein>
<feature type="non-terminal residue" evidence="1">
    <location>
        <position position="1"/>
    </location>
</feature>
<organism evidence="1 2">
    <name type="scientific">Plasmodium yoelii yoelii</name>
    <dbReference type="NCBI Taxonomy" id="73239"/>
    <lineage>
        <taxon>Eukaryota</taxon>
        <taxon>Sar</taxon>
        <taxon>Alveolata</taxon>
        <taxon>Apicomplexa</taxon>
        <taxon>Aconoidasida</taxon>
        <taxon>Haemosporida</taxon>
        <taxon>Plasmodiidae</taxon>
        <taxon>Plasmodium</taxon>
        <taxon>Plasmodium (Vinckeia)</taxon>
    </lineage>
</organism>
<dbReference type="AlphaFoldDB" id="Q7RGR9"/>
<proteinExistence type="predicted"/>
<name>Q7RGR9_PLAYO</name>
<keyword evidence="2" id="KW-1185">Reference proteome</keyword>
<dbReference type="InParanoid" id="Q7RGR9"/>
<evidence type="ECO:0000313" key="2">
    <source>
        <dbReference type="Proteomes" id="UP000008553"/>
    </source>
</evidence>
<evidence type="ECO:0000313" key="1">
    <source>
        <dbReference type="EMBL" id="EAA16112.1"/>
    </source>
</evidence>
<gene>
    <name evidence="1" type="ORF">PY04277</name>
</gene>
<dbReference type="Proteomes" id="UP000008553">
    <property type="component" value="Unassembled WGS sequence"/>
</dbReference>
<reference evidence="1 2" key="1">
    <citation type="journal article" date="2002" name="Nature">
        <title>Genome sequence and comparative analysis of the model rodent malaria parasite Plasmodium yoelii yoelii.</title>
        <authorList>
            <person name="Carlton J.M."/>
            <person name="Angiuoli S.V."/>
            <person name="Suh B.B."/>
            <person name="Kooij T.W."/>
            <person name="Pertea M."/>
            <person name="Silva J.C."/>
            <person name="Ermolaeva M.D."/>
            <person name="Allen J.E."/>
            <person name="Selengut J.D."/>
            <person name="Koo H.L."/>
            <person name="Peterson J.D."/>
            <person name="Pop M."/>
            <person name="Kosack D.S."/>
            <person name="Shumway M.F."/>
            <person name="Bidwell S.L."/>
            <person name="Shallom S.J."/>
            <person name="van Aken S.E."/>
            <person name="Riedmuller S.B."/>
            <person name="Feldblyum T.V."/>
            <person name="Cho J.K."/>
            <person name="Quackenbush J."/>
            <person name="Sedegah M."/>
            <person name="Shoaibi A."/>
            <person name="Cummings L.M."/>
            <person name="Florens L."/>
            <person name="Yates J.R."/>
            <person name="Raine J.D."/>
            <person name="Sinden R.E."/>
            <person name="Harris M.A."/>
            <person name="Cunningham D.A."/>
            <person name="Preiser P.R."/>
            <person name="Bergman L.W."/>
            <person name="Vaidya A.B."/>
            <person name="van Lin L.H."/>
            <person name="Janse C.J."/>
            <person name="Waters A.P."/>
            <person name="Smith H.O."/>
            <person name="White O.R."/>
            <person name="Salzberg S.L."/>
            <person name="Venter J.C."/>
            <person name="Fraser C.M."/>
            <person name="Hoffman S.L."/>
            <person name="Gardner M.J."/>
            <person name="Carucci D.J."/>
        </authorList>
    </citation>
    <scope>NUCLEOTIDE SEQUENCE [LARGE SCALE GENOMIC DNA]</scope>
    <source>
        <strain evidence="1 2">17XNL</strain>
    </source>
</reference>
<dbReference type="EMBL" id="AABL01001286">
    <property type="protein sequence ID" value="EAA16112.1"/>
    <property type="molecule type" value="Genomic_DNA"/>
</dbReference>
<comment type="caution">
    <text evidence="1">The sequence shown here is derived from an EMBL/GenBank/DDBJ whole genome shotgun (WGS) entry which is preliminary data.</text>
</comment>